<gene>
    <name evidence="1" type="ORF">BEP19_09800</name>
</gene>
<dbReference type="AlphaFoldDB" id="A0A419SFK4"/>
<proteinExistence type="predicted"/>
<reference evidence="1 2" key="1">
    <citation type="submission" date="2016-08" db="EMBL/GenBank/DDBJ databases">
        <title>Novel Firmicute Genomes.</title>
        <authorList>
            <person name="Poppleton D.I."/>
            <person name="Gribaldo S."/>
        </authorList>
    </citation>
    <scope>NUCLEOTIDE SEQUENCE [LARGE SCALE GENOMIC DNA]</scope>
    <source>
        <strain evidence="1 2">RAOx-1</strain>
    </source>
</reference>
<evidence type="ECO:0000313" key="1">
    <source>
        <dbReference type="EMBL" id="RKD22545.1"/>
    </source>
</evidence>
<keyword evidence="2" id="KW-1185">Reference proteome</keyword>
<organism evidence="1 2">
    <name type="scientific">Ammoniphilus oxalaticus</name>
    <dbReference type="NCBI Taxonomy" id="66863"/>
    <lineage>
        <taxon>Bacteria</taxon>
        <taxon>Bacillati</taxon>
        <taxon>Bacillota</taxon>
        <taxon>Bacilli</taxon>
        <taxon>Bacillales</taxon>
        <taxon>Paenibacillaceae</taxon>
        <taxon>Aneurinibacillus group</taxon>
        <taxon>Ammoniphilus</taxon>
    </lineage>
</organism>
<dbReference type="Proteomes" id="UP000284219">
    <property type="component" value="Unassembled WGS sequence"/>
</dbReference>
<comment type="caution">
    <text evidence="1">The sequence shown here is derived from an EMBL/GenBank/DDBJ whole genome shotgun (WGS) entry which is preliminary data.</text>
</comment>
<sequence>MEGGPDERDPEAGYAHYALQKLRIRPREFFEMDRKEKAFVIASIGIRVKKEDREARRVNRKRR</sequence>
<accession>A0A419SFK4</accession>
<name>A0A419SFK4_9BACL</name>
<dbReference type="EMBL" id="MCHY01000009">
    <property type="protein sequence ID" value="RKD22545.1"/>
    <property type="molecule type" value="Genomic_DNA"/>
</dbReference>
<protein>
    <submittedName>
        <fullName evidence="1">Uncharacterized protein</fullName>
    </submittedName>
</protein>
<dbReference type="OrthoDB" id="2940820at2"/>
<evidence type="ECO:0000313" key="2">
    <source>
        <dbReference type="Proteomes" id="UP000284219"/>
    </source>
</evidence>